<gene>
    <name evidence="1" type="ORF">RCC_09520</name>
</gene>
<dbReference type="RefSeq" id="XP_023630530.1">
    <property type="nucleotide sequence ID" value="XM_023774762.1"/>
</dbReference>
<organism evidence="1 2">
    <name type="scientific">Ramularia collo-cygni</name>
    <dbReference type="NCBI Taxonomy" id="112498"/>
    <lineage>
        <taxon>Eukaryota</taxon>
        <taxon>Fungi</taxon>
        <taxon>Dikarya</taxon>
        <taxon>Ascomycota</taxon>
        <taxon>Pezizomycotina</taxon>
        <taxon>Dothideomycetes</taxon>
        <taxon>Dothideomycetidae</taxon>
        <taxon>Mycosphaerellales</taxon>
        <taxon>Mycosphaerellaceae</taxon>
        <taxon>Ramularia</taxon>
    </lineage>
</organism>
<reference evidence="1 2" key="1">
    <citation type="submission" date="2016-03" db="EMBL/GenBank/DDBJ databases">
        <authorList>
            <person name="Ploux O."/>
        </authorList>
    </citation>
    <scope>NUCLEOTIDE SEQUENCE [LARGE SCALE GENOMIC DNA]</scope>
    <source>
        <strain evidence="1 2">URUG2</strain>
    </source>
</reference>
<evidence type="ECO:0000313" key="2">
    <source>
        <dbReference type="Proteomes" id="UP000225277"/>
    </source>
</evidence>
<sequence length="111" mass="12753">MSVTTARLPKFHIDQEHVGHGKMAEREFLMVFCEEEIDGDIEIGKPTHIGAPVTYSFLYERMPGGRVHLEPRRQYLDQLCLTFTESCQIWAQHLSIVKRALRSSRVSPALI</sequence>
<dbReference type="GeneID" id="35604589"/>
<accession>A0A2D3V362</accession>
<proteinExistence type="predicted"/>
<dbReference type="EMBL" id="FJUY01000018">
    <property type="protein sequence ID" value="CZT23806.1"/>
    <property type="molecule type" value="Genomic_DNA"/>
</dbReference>
<evidence type="ECO:0000313" key="1">
    <source>
        <dbReference type="EMBL" id="CZT23806.1"/>
    </source>
</evidence>
<protein>
    <submittedName>
        <fullName evidence="1">Uncharacterized protein</fullName>
    </submittedName>
</protein>
<dbReference type="Proteomes" id="UP000225277">
    <property type="component" value="Unassembled WGS sequence"/>
</dbReference>
<dbReference type="AlphaFoldDB" id="A0A2D3V362"/>
<keyword evidence="2" id="KW-1185">Reference proteome</keyword>
<name>A0A2D3V362_9PEZI</name>